<gene>
    <name evidence="3" type="ORF">Theos_2052</name>
</gene>
<dbReference type="GO" id="GO:1902201">
    <property type="term" value="P:negative regulation of bacterial-type flagellum-dependent cell motility"/>
    <property type="evidence" value="ECO:0007669"/>
    <property type="project" value="TreeGrafter"/>
</dbReference>
<dbReference type="InterPro" id="IPR029787">
    <property type="entry name" value="Nucleotide_cyclase"/>
</dbReference>
<dbReference type="AlphaFoldDB" id="K7R152"/>
<feature type="transmembrane region" description="Helical" evidence="1">
    <location>
        <begin position="184"/>
        <end position="200"/>
    </location>
</feature>
<feature type="transmembrane region" description="Helical" evidence="1">
    <location>
        <begin position="45"/>
        <end position="65"/>
    </location>
</feature>
<dbReference type="GO" id="GO:0052621">
    <property type="term" value="F:diguanylate cyclase activity"/>
    <property type="evidence" value="ECO:0007669"/>
    <property type="project" value="TreeGrafter"/>
</dbReference>
<dbReference type="RefSeq" id="WP_016330228.1">
    <property type="nucleotide sequence ID" value="NC_019386.1"/>
</dbReference>
<dbReference type="InterPro" id="IPR050469">
    <property type="entry name" value="Diguanylate_Cyclase"/>
</dbReference>
<dbReference type="PANTHER" id="PTHR45138">
    <property type="entry name" value="REGULATORY COMPONENTS OF SENSORY TRANSDUCTION SYSTEM"/>
    <property type="match status" value="1"/>
</dbReference>
<dbReference type="Proteomes" id="UP000000211">
    <property type="component" value="Chromosome"/>
</dbReference>
<feature type="domain" description="GGDEF" evidence="2">
    <location>
        <begin position="399"/>
        <end position="530"/>
    </location>
</feature>
<dbReference type="PATRIC" id="fig|751945.3.peg.1998"/>
<dbReference type="GO" id="GO:0043709">
    <property type="term" value="P:cell adhesion involved in single-species biofilm formation"/>
    <property type="evidence" value="ECO:0007669"/>
    <property type="project" value="TreeGrafter"/>
</dbReference>
<dbReference type="KEGG" id="tos:Theos_2052"/>
<feature type="transmembrane region" description="Helical" evidence="1">
    <location>
        <begin position="207"/>
        <end position="224"/>
    </location>
</feature>
<dbReference type="NCBIfam" id="TIGR00254">
    <property type="entry name" value="GGDEF"/>
    <property type="match status" value="1"/>
</dbReference>
<keyword evidence="1" id="KW-0812">Transmembrane</keyword>
<sequence length="530" mass="58131">MIPIVVPLAALVFLGLFPLTAPLSELWLKPLVALAAGTYLLRFQLWPWSIVLLGLGLGDLSRSLLEMRGGTGHPFPALFYLLGYAALTAAVHHLPGKPPRYALALLPLALGGFYGTVVLTGVERVYAFWNTLLILLFLPKTEWLLETGGLKATLVSVGLLLFLVADWAHALLEAQGGHPLGHPLHLLPTLSYLLWTLGLSPLPLRGFLGPGLVFLGLWSMPAALLGEPGPLGLRLLALYGTLVGGLGFLYANFTARERIAERQKRWGRFLERLNRLNPRVTQTLSPEAFLLEALESARELWPEAVGLEVRARRGLVGERTPHAVPIPMNGDTAFLYFQTPPAEDFPGALALLGERIRQVLRQMEWGAMALQDPLTGLWNRRGLELELPKLLALASRYAAPVSVAFLDIDRFKSVNDAYGHPVGDEVLRRLGAIVQASVRREDLAVRYGGEEFLLVLYGADLEAAREVVERIRARFRGEAIPPIPHPLTLSAGVAGGKVPKSLEELEDWILKADFALLRAKEAGRNRVTFA</sequence>
<protein>
    <submittedName>
        <fullName evidence="3">Diguanylate cyclase (GGDEF) domain-containing protein</fullName>
    </submittedName>
</protein>
<evidence type="ECO:0000256" key="1">
    <source>
        <dbReference type="SAM" id="Phobius"/>
    </source>
</evidence>
<dbReference type="eggNOG" id="COG3706">
    <property type="taxonomic scope" value="Bacteria"/>
</dbReference>
<dbReference type="STRING" id="751945.Theos_2052"/>
<dbReference type="EMBL" id="CP003249">
    <property type="protein sequence ID" value="AFV77050.1"/>
    <property type="molecule type" value="Genomic_DNA"/>
</dbReference>
<feature type="transmembrane region" description="Helical" evidence="1">
    <location>
        <begin position="236"/>
        <end position="255"/>
    </location>
</feature>
<evidence type="ECO:0000313" key="4">
    <source>
        <dbReference type="Proteomes" id="UP000000211"/>
    </source>
</evidence>
<dbReference type="PROSITE" id="PS50887">
    <property type="entry name" value="GGDEF"/>
    <property type="match status" value="1"/>
</dbReference>
<organism evidence="3 4">
    <name type="scientific">Thermus oshimai JL-2</name>
    <dbReference type="NCBI Taxonomy" id="751945"/>
    <lineage>
        <taxon>Bacteria</taxon>
        <taxon>Thermotogati</taxon>
        <taxon>Deinococcota</taxon>
        <taxon>Deinococci</taxon>
        <taxon>Thermales</taxon>
        <taxon>Thermaceae</taxon>
        <taxon>Thermus</taxon>
    </lineage>
</organism>
<keyword evidence="1" id="KW-1133">Transmembrane helix</keyword>
<proteinExistence type="predicted"/>
<dbReference type="FunFam" id="3.30.70.270:FF:000001">
    <property type="entry name" value="Diguanylate cyclase domain protein"/>
    <property type="match status" value="1"/>
</dbReference>
<keyword evidence="4" id="KW-1185">Reference proteome</keyword>
<evidence type="ECO:0000313" key="3">
    <source>
        <dbReference type="EMBL" id="AFV77050.1"/>
    </source>
</evidence>
<keyword evidence="1" id="KW-0472">Membrane</keyword>
<accession>K7R152</accession>
<feature type="transmembrane region" description="Helical" evidence="1">
    <location>
        <begin position="77"/>
        <end position="95"/>
    </location>
</feature>
<feature type="transmembrane region" description="Helical" evidence="1">
    <location>
        <begin position="143"/>
        <end position="164"/>
    </location>
</feature>
<dbReference type="InterPro" id="IPR000160">
    <property type="entry name" value="GGDEF_dom"/>
</dbReference>
<dbReference type="Gene3D" id="3.30.70.270">
    <property type="match status" value="1"/>
</dbReference>
<dbReference type="CDD" id="cd01949">
    <property type="entry name" value="GGDEF"/>
    <property type="match status" value="1"/>
</dbReference>
<dbReference type="GO" id="GO:0005886">
    <property type="term" value="C:plasma membrane"/>
    <property type="evidence" value="ECO:0007669"/>
    <property type="project" value="TreeGrafter"/>
</dbReference>
<feature type="transmembrane region" description="Helical" evidence="1">
    <location>
        <begin position="101"/>
        <end position="122"/>
    </location>
</feature>
<reference evidence="3 4" key="1">
    <citation type="journal article" date="2013" name="Genome Announc.">
        <title>Whole Genome Sequencing of Thermus oshimai JL-2 and Thermus thermophilus JL-18, Incomplete Denitrifiers from the United States Great Basin.</title>
        <authorList>
            <person name="Murugapiran S.K."/>
            <person name="Huntemann M."/>
            <person name="Wei C.L."/>
            <person name="Han J."/>
            <person name="Detter J.C."/>
            <person name="Han C.S."/>
            <person name="Erkkila T.H."/>
            <person name="Teshima H."/>
            <person name="Chen A."/>
            <person name="Kyrpides N."/>
            <person name="Mavrommatis K."/>
            <person name="Markowitz V."/>
            <person name="Szeto E."/>
            <person name="Ivanova N."/>
            <person name="Pagani I."/>
            <person name="Lam J."/>
            <person name="McDonald A.I."/>
            <person name="Dodsworth J.A."/>
            <person name="Pati A."/>
            <person name="Goodwin L."/>
            <person name="Peters L."/>
            <person name="Pitluck S."/>
            <person name="Woyke T."/>
            <person name="Hedlund B.P."/>
        </authorList>
    </citation>
    <scope>NUCLEOTIDE SEQUENCE</scope>
    <source>
        <strain evidence="3 4">JL-2</strain>
    </source>
</reference>
<dbReference type="SMART" id="SM00267">
    <property type="entry name" value="GGDEF"/>
    <property type="match status" value="1"/>
</dbReference>
<dbReference type="OrthoDB" id="9759607at2"/>
<dbReference type="InterPro" id="IPR043128">
    <property type="entry name" value="Rev_trsase/Diguanyl_cyclase"/>
</dbReference>
<evidence type="ECO:0000259" key="2">
    <source>
        <dbReference type="PROSITE" id="PS50887"/>
    </source>
</evidence>
<dbReference type="Pfam" id="PF00990">
    <property type="entry name" value="GGDEF"/>
    <property type="match status" value="1"/>
</dbReference>
<dbReference type="HOGENOM" id="CLU_512795_0_0_0"/>
<dbReference type="PANTHER" id="PTHR45138:SF9">
    <property type="entry name" value="DIGUANYLATE CYCLASE DGCM-RELATED"/>
    <property type="match status" value="1"/>
</dbReference>
<dbReference type="SUPFAM" id="SSF55073">
    <property type="entry name" value="Nucleotide cyclase"/>
    <property type="match status" value="1"/>
</dbReference>
<name>K7R152_THEOS</name>